<dbReference type="EMBL" id="CP015243">
    <property type="protein sequence ID" value="ANF57370.1"/>
    <property type="molecule type" value="Genomic_DNA"/>
</dbReference>
<gene>
    <name evidence="4" type="ORF">A5892_07750</name>
</gene>
<dbReference type="SUPFAM" id="SSF53335">
    <property type="entry name" value="S-adenosyl-L-methionine-dependent methyltransferases"/>
    <property type="match status" value="1"/>
</dbReference>
<dbReference type="GO" id="GO:0032259">
    <property type="term" value="P:methylation"/>
    <property type="evidence" value="ECO:0007669"/>
    <property type="project" value="UniProtKB-KW"/>
</dbReference>
<dbReference type="RefSeq" id="WP_064122322.1">
    <property type="nucleotide sequence ID" value="NZ_CP015243.1"/>
</dbReference>
<dbReference type="PANTHER" id="PTHR43464:SF19">
    <property type="entry name" value="UBIQUINONE BIOSYNTHESIS O-METHYLTRANSFERASE, MITOCHONDRIAL"/>
    <property type="match status" value="1"/>
</dbReference>
<keyword evidence="1" id="KW-0489">Methyltransferase</keyword>
<evidence type="ECO:0000256" key="3">
    <source>
        <dbReference type="ARBA" id="ARBA00022691"/>
    </source>
</evidence>
<dbReference type="PANTHER" id="PTHR43464">
    <property type="entry name" value="METHYLTRANSFERASE"/>
    <property type="match status" value="1"/>
</dbReference>
<reference evidence="4 5" key="1">
    <citation type="submission" date="2016-04" db="EMBL/GenBank/DDBJ databases">
        <title>Complete Genome Sequence of Halotalea alkalilenta IHB B 13600.</title>
        <authorList>
            <person name="Swarnkar M.K."/>
            <person name="Sharma A."/>
            <person name="Kaushal K."/>
            <person name="Soni R."/>
            <person name="Rana S."/>
            <person name="Singh A.K."/>
            <person name="Gulati A."/>
        </authorList>
    </citation>
    <scope>NUCLEOTIDE SEQUENCE [LARGE SCALE GENOMIC DNA]</scope>
    <source>
        <strain evidence="4 5">IHB B 13600</strain>
    </source>
</reference>
<evidence type="ECO:0000256" key="2">
    <source>
        <dbReference type="ARBA" id="ARBA00022679"/>
    </source>
</evidence>
<keyword evidence="5" id="KW-1185">Reference proteome</keyword>
<dbReference type="AlphaFoldDB" id="A0A172YDM2"/>
<dbReference type="Pfam" id="PF05401">
    <property type="entry name" value="NodS"/>
    <property type="match status" value="1"/>
</dbReference>
<evidence type="ECO:0000313" key="5">
    <source>
        <dbReference type="Proteomes" id="UP000077875"/>
    </source>
</evidence>
<name>A0A172YDM2_9GAMM</name>
<proteinExistence type="predicted"/>
<dbReference type="STRING" id="376489.A5892_07750"/>
<evidence type="ECO:0000256" key="1">
    <source>
        <dbReference type="ARBA" id="ARBA00022603"/>
    </source>
</evidence>
<evidence type="ECO:0000313" key="4">
    <source>
        <dbReference type="EMBL" id="ANF57370.1"/>
    </source>
</evidence>
<dbReference type="CDD" id="cd02440">
    <property type="entry name" value="AdoMet_MTases"/>
    <property type="match status" value="1"/>
</dbReference>
<dbReference type="InterPro" id="IPR008715">
    <property type="entry name" value="SAM-MeTfrase_NodS-like"/>
</dbReference>
<dbReference type="InterPro" id="IPR029063">
    <property type="entry name" value="SAM-dependent_MTases_sf"/>
</dbReference>
<dbReference type="KEGG" id="haa:A5892_07750"/>
<dbReference type="GO" id="GO:0009312">
    <property type="term" value="P:oligosaccharide biosynthetic process"/>
    <property type="evidence" value="ECO:0007669"/>
    <property type="project" value="InterPro"/>
</dbReference>
<evidence type="ECO:0008006" key="6">
    <source>
        <dbReference type="Google" id="ProtNLM"/>
    </source>
</evidence>
<dbReference type="GO" id="GO:0008757">
    <property type="term" value="F:S-adenosylmethionine-dependent methyltransferase activity"/>
    <property type="evidence" value="ECO:0007669"/>
    <property type="project" value="InterPro"/>
</dbReference>
<dbReference type="Proteomes" id="UP000077875">
    <property type="component" value="Chromosome"/>
</dbReference>
<dbReference type="Gene3D" id="3.40.50.150">
    <property type="entry name" value="Vaccinia Virus protein VP39"/>
    <property type="match status" value="1"/>
</dbReference>
<sequence>MSERIEHFDRLYRDDADPWQVEASWYERRKRALVLAALPRERYRHAFEPGCGNGAMTRQLAQRCDTLLAADFSAEAVAIARETLATSPHVQVERLHLPEQWPAPGAAQFDLILVSELAYYLDDADLACFISHCVDSLNPAGDLVLCHWRHPFDDRRHDVESMYRRFDRAKALSATIHHIETDFQLGVWQRSASL</sequence>
<protein>
    <recommendedName>
        <fullName evidence="6">Methyltransferase</fullName>
    </recommendedName>
</protein>
<accession>A0A172YDM2</accession>
<keyword evidence="3" id="KW-0949">S-adenosyl-L-methionine</keyword>
<keyword evidence="2" id="KW-0808">Transferase</keyword>
<organism evidence="4 5">
    <name type="scientific">Halotalea alkalilenta</name>
    <dbReference type="NCBI Taxonomy" id="376489"/>
    <lineage>
        <taxon>Bacteria</taxon>
        <taxon>Pseudomonadati</taxon>
        <taxon>Pseudomonadota</taxon>
        <taxon>Gammaproteobacteria</taxon>
        <taxon>Oceanospirillales</taxon>
        <taxon>Halomonadaceae</taxon>
        <taxon>Halotalea</taxon>
    </lineage>
</organism>